<feature type="transmembrane region" description="Helical" evidence="7">
    <location>
        <begin position="337"/>
        <end position="356"/>
    </location>
</feature>
<dbReference type="CDD" id="cd06261">
    <property type="entry name" value="TM_PBP2"/>
    <property type="match status" value="1"/>
</dbReference>
<dbReference type="GO" id="GO:0055085">
    <property type="term" value="P:transmembrane transport"/>
    <property type="evidence" value="ECO:0007669"/>
    <property type="project" value="InterPro"/>
</dbReference>
<proteinExistence type="inferred from homology"/>
<feature type="compositionally biased region" description="Polar residues" evidence="8">
    <location>
        <begin position="31"/>
        <end position="40"/>
    </location>
</feature>
<dbReference type="InterPro" id="IPR045621">
    <property type="entry name" value="BPD_transp_1_N"/>
</dbReference>
<keyword evidence="5 7" id="KW-1133">Transmembrane helix</keyword>
<organism evidence="10 11">
    <name type="scientific">Streptomyces pacificus</name>
    <dbReference type="NCBI Taxonomy" id="2705029"/>
    <lineage>
        <taxon>Bacteria</taxon>
        <taxon>Bacillati</taxon>
        <taxon>Actinomycetota</taxon>
        <taxon>Actinomycetes</taxon>
        <taxon>Kitasatosporales</taxon>
        <taxon>Streptomycetaceae</taxon>
        <taxon>Streptomyces</taxon>
    </lineage>
</organism>
<dbReference type="Proteomes" id="UP000484988">
    <property type="component" value="Unassembled WGS sequence"/>
</dbReference>
<evidence type="ECO:0000256" key="5">
    <source>
        <dbReference type="ARBA" id="ARBA00022989"/>
    </source>
</evidence>
<comment type="similarity">
    <text evidence="7">Belongs to the binding-protein-dependent transport system permease family.</text>
</comment>
<keyword evidence="3" id="KW-1003">Cell membrane</keyword>
<feature type="transmembrane region" description="Helical" evidence="7">
    <location>
        <begin position="235"/>
        <end position="253"/>
    </location>
</feature>
<dbReference type="PANTHER" id="PTHR43163">
    <property type="entry name" value="DIPEPTIDE TRANSPORT SYSTEM PERMEASE PROTEIN DPPB-RELATED"/>
    <property type="match status" value="1"/>
</dbReference>
<dbReference type="AlphaFoldDB" id="A0A6A0B0R0"/>
<sequence length="373" mass="39029">MAEHLNTGHPESAPPPGEASEGTPPEAVPTTAVSPQTPSAESVLPRSAPPKGVSPKGGRSRAVWWGTARRVGLRLLLGAATIAVVVTATFALLYVVPGDPARGIAGPRATPELLERIREQLHLTAPLWEQYGAYAKGVFTGDLGDSYQRGTPVAALIGDRLPPTLLLCAAALFVEILLGAALGTWEALRGRRLMPVLMTNIALLAIPAFALGYLFLLAFGYGLGIAPVSNGADTAHMVLPAIVLGLTGVPYYASVVRDGMAATLASPHVRTAVAKGLSRPAVLRRHVLRCTLSPVLTMAGMDVAIFVSNVVFVETIFGWPGIGSLQVTAFADQDRPVLMGTVVVAAVLVVLGNLLADTLRSVVDPRSRQELTT</sequence>
<evidence type="ECO:0000256" key="1">
    <source>
        <dbReference type="ARBA" id="ARBA00004651"/>
    </source>
</evidence>
<keyword evidence="4 7" id="KW-0812">Transmembrane</keyword>
<dbReference type="InterPro" id="IPR035906">
    <property type="entry name" value="MetI-like_sf"/>
</dbReference>
<evidence type="ECO:0000256" key="3">
    <source>
        <dbReference type="ARBA" id="ARBA00022475"/>
    </source>
</evidence>
<accession>A0A6A0B0R0</accession>
<dbReference type="PANTHER" id="PTHR43163:SF6">
    <property type="entry name" value="DIPEPTIDE TRANSPORT SYSTEM PERMEASE PROTEIN DPPB-RELATED"/>
    <property type="match status" value="1"/>
</dbReference>
<evidence type="ECO:0000256" key="4">
    <source>
        <dbReference type="ARBA" id="ARBA00022692"/>
    </source>
</evidence>
<evidence type="ECO:0000313" key="11">
    <source>
        <dbReference type="Proteomes" id="UP000484988"/>
    </source>
</evidence>
<gene>
    <name evidence="10" type="ORF">SCWH03_45270</name>
</gene>
<dbReference type="Pfam" id="PF19300">
    <property type="entry name" value="BPD_transp_1_N"/>
    <property type="match status" value="1"/>
</dbReference>
<dbReference type="SUPFAM" id="SSF161098">
    <property type="entry name" value="MetI-like"/>
    <property type="match status" value="1"/>
</dbReference>
<dbReference type="EMBL" id="BLLG01000015">
    <property type="protein sequence ID" value="GFH38285.1"/>
    <property type="molecule type" value="Genomic_DNA"/>
</dbReference>
<dbReference type="Gene3D" id="1.10.3720.10">
    <property type="entry name" value="MetI-like"/>
    <property type="match status" value="1"/>
</dbReference>
<evidence type="ECO:0000259" key="9">
    <source>
        <dbReference type="PROSITE" id="PS50928"/>
    </source>
</evidence>
<comment type="caution">
    <text evidence="10">The sequence shown here is derived from an EMBL/GenBank/DDBJ whole genome shotgun (WGS) entry which is preliminary data.</text>
</comment>
<dbReference type="PROSITE" id="PS50928">
    <property type="entry name" value="ABC_TM1"/>
    <property type="match status" value="1"/>
</dbReference>
<evidence type="ECO:0000256" key="6">
    <source>
        <dbReference type="ARBA" id="ARBA00023136"/>
    </source>
</evidence>
<comment type="subcellular location">
    <subcellularLocation>
        <location evidence="1 7">Cell membrane</location>
        <topology evidence="1 7">Multi-pass membrane protein</topology>
    </subcellularLocation>
</comment>
<feature type="region of interest" description="Disordered" evidence="8">
    <location>
        <begin position="1"/>
        <end position="59"/>
    </location>
</feature>
<dbReference type="RefSeq" id="WP_254076927.1">
    <property type="nucleotide sequence ID" value="NZ_BLLG01000015.1"/>
</dbReference>
<keyword evidence="11" id="KW-1185">Reference proteome</keyword>
<feature type="transmembrane region" description="Helical" evidence="7">
    <location>
        <begin position="197"/>
        <end position="223"/>
    </location>
</feature>
<dbReference type="GO" id="GO:0005886">
    <property type="term" value="C:plasma membrane"/>
    <property type="evidence" value="ECO:0007669"/>
    <property type="project" value="UniProtKB-SubCell"/>
</dbReference>
<evidence type="ECO:0000256" key="8">
    <source>
        <dbReference type="SAM" id="MobiDB-lite"/>
    </source>
</evidence>
<feature type="transmembrane region" description="Helical" evidence="7">
    <location>
        <begin position="75"/>
        <end position="96"/>
    </location>
</feature>
<protein>
    <submittedName>
        <fullName evidence="10">ABC transporter permease</fullName>
    </submittedName>
</protein>
<dbReference type="Pfam" id="PF00528">
    <property type="entry name" value="BPD_transp_1"/>
    <property type="match status" value="1"/>
</dbReference>
<feature type="transmembrane region" description="Helical" evidence="7">
    <location>
        <begin position="164"/>
        <end position="185"/>
    </location>
</feature>
<evidence type="ECO:0000256" key="2">
    <source>
        <dbReference type="ARBA" id="ARBA00022448"/>
    </source>
</evidence>
<keyword evidence="6 7" id="KW-0472">Membrane</keyword>
<keyword evidence="2 7" id="KW-0813">Transport</keyword>
<evidence type="ECO:0000256" key="7">
    <source>
        <dbReference type="RuleBase" id="RU363032"/>
    </source>
</evidence>
<name>A0A6A0B0R0_9ACTN</name>
<evidence type="ECO:0000313" key="10">
    <source>
        <dbReference type="EMBL" id="GFH38285.1"/>
    </source>
</evidence>
<dbReference type="InterPro" id="IPR000515">
    <property type="entry name" value="MetI-like"/>
</dbReference>
<reference evidence="10 11" key="1">
    <citation type="submission" date="2020-02" db="EMBL/GenBank/DDBJ databases">
        <title>Whole Genome Shotgun Sequence of Streptomyces sp. strain CWH03.</title>
        <authorList>
            <person name="Dohra H."/>
            <person name="Kodani S."/>
            <person name="Yamamura H."/>
        </authorList>
    </citation>
    <scope>NUCLEOTIDE SEQUENCE [LARGE SCALE GENOMIC DNA]</scope>
    <source>
        <strain evidence="10 11">CWH03</strain>
    </source>
</reference>
<feature type="domain" description="ABC transmembrane type-1" evidence="9">
    <location>
        <begin position="161"/>
        <end position="360"/>
    </location>
</feature>
<feature type="transmembrane region" description="Helical" evidence="7">
    <location>
        <begin position="295"/>
        <end position="317"/>
    </location>
</feature>